<gene>
    <name evidence="3" type="ORF">CWE13_07595</name>
</gene>
<comment type="subcellular location">
    <subcellularLocation>
        <location evidence="1">Periplasm</location>
    </subcellularLocation>
</comment>
<dbReference type="PANTHER" id="PTHR35272">
    <property type="entry name" value="THIOL:DISULFIDE INTERCHANGE PROTEIN DSBC-RELATED"/>
    <property type="match status" value="1"/>
</dbReference>
<dbReference type="Pfam" id="PF13098">
    <property type="entry name" value="Thioredoxin_2"/>
    <property type="match status" value="1"/>
</dbReference>
<dbReference type="AlphaFoldDB" id="A0A432WSH1"/>
<dbReference type="InterPro" id="IPR036249">
    <property type="entry name" value="Thioredoxin-like_sf"/>
</dbReference>
<reference evidence="4" key="1">
    <citation type="journal article" date="2018" name="Front. Microbiol.">
        <title>Genome-Based Analysis Reveals the Taxonomy and Diversity of the Family Idiomarinaceae.</title>
        <authorList>
            <person name="Liu Y."/>
            <person name="Lai Q."/>
            <person name="Shao Z."/>
        </authorList>
    </citation>
    <scope>NUCLEOTIDE SEQUENCE [LARGE SCALE GENOMIC DNA]</scope>
    <source>
        <strain evidence="4">AIS</strain>
    </source>
</reference>
<accession>A0A432WSH1</accession>
<dbReference type="GO" id="GO:0042597">
    <property type="term" value="C:periplasmic space"/>
    <property type="evidence" value="ECO:0007669"/>
    <property type="project" value="UniProtKB-SubCell"/>
</dbReference>
<dbReference type="RefSeq" id="WP_126807402.1">
    <property type="nucleotide sequence ID" value="NZ_PIPP01000003.1"/>
</dbReference>
<dbReference type="PANTHER" id="PTHR35272:SF3">
    <property type="entry name" value="THIOL:DISULFIDE INTERCHANGE PROTEIN DSBC"/>
    <property type="match status" value="1"/>
</dbReference>
<keyword evidence="1" id="KW-0574">Periplasm</keyword>
<keyword evidence="4" id="KW-1185">Reference proteome</keyword>
<dbReference type="OrthoDB" id="12976at2"/>
<comment type="similarity">
    <text evidence="1">Belongs to the thioredoxin family. DsbC subfamily.</text>
</comment>
<dbReference type="CDD" id="cd03020">
    <property type="entry name" value="DsbA_DsbC_DsbG"/>
    <property type="match status" value="1"/>
</dbReference>
<evidence type="ECO:0000313" key="4">
    <source>
        <dbReference type="Proteomes" id="UP000286934"/>
    </source>
</evidence>
<dbReference type="EMBL" id="PIPP01000003">
    <property type="protein sequence ID" value="RUO36709.1"/>
    <property type="molecule type" value="Genomic_DNA"/>
</dbReference>
<evidence type="ECO:0000259" key="2">
    <source>
        <dbReference type="Pfam" id="PF13098"/>
    </source>
</evidence>
<keyword evidence="1" id="KW-0732">Signal</keyword>
<dbReference type="InterPro" id="IPR012336">
    <property type="entry name" value="Thioredoxin-like_fold"/>
</dbReference>
<keyword evidence="1" id="KW-0676">Redox-active center</keyword>
<evidence type="ECO:0000256" key="1">
    <source>
        <dbReference type="RuleBase" id="RU364038"/>
    </source>
</evidence>
<sequence length="273" mass="29727">MKIIIAFILGALLATGITFSVMQSNSSTNAITTERAADNETLISAIREQSPQFRNAPIRVYRELSEFGFSGFYEISIGGQGMVVNSAGNHAVVGDLFQLEGVTNLSANYRNTLLAESARTEIANISSDLTIEFPANADVPELGTLYVFTDPTCPYCQRLHNEKEAYAAAGINIHYIPYPRTGLDGGRDYQQLVQIMCADDQAQAMSDFKDGNANNRYTIPGDDTECRALVQQGFEMGQRIGISGTPFIIKSTGGVLPGYSPAQTIINQMRSNR</sequence>
<feature type="domain" description="Thioredoxin-like fold" evidence="2">
    <location>
        <begin position="143"/>
        <end position="265"/>
    </location>
</feature>
<evidence type="ECO:0000313" key="3">
    <source>
        <dbReference type="EMBL" id="RUO36709.1"/>
    </source>
</evidence>
<dbReference type="InterPro" id="IPR051470">
    <property type="entry name" value="Thiol:disulfide_interchange"/>
</dbReference>
<dbReference type="InterPro" id="IPR033954">
    <property type="entry name" value="DiS-bond_Isoase_DsbC/G"/>
</dbReference>
<organism evidence="3 4">
    <name type="scientific">Aliidiomarina shirensis</name>
    <dbReference type="NCBI Taxonomy" id="1048642"/>
    <lineage>
        <taxon>Bacteria</taxon>
        <taxon>Pseudomonadati</taxon>
        <taxon>Pseudomonadota</taxon>
        <taxon>Gammaproteobacteria</taxon>
        <taxon>Alteromonadales</taxon>
        <taxon>Idiomarinaceae</taxon>
        <taxon>Aliidiomarina</taxon>
    </lineage>
</organism>
<protein>
    <recommendedName>
        <fullName evidence="1">Thiol:disulfide interchange protein</fullName>
    </recommendedName>
</protein>
<dbReference type="SUPFAM" id="SSF52833">
    <property type="entry name" value="Thioredoxin-like"/>
    <property type="match status" value="1"/>
</dbReference>
<comment type="caution">
    <text evidence="3">The sequence shown here is derived from an EMBL/GenBank/DDBJ whole genome shotgun (WGS) entry which is preliminary data.</text>
</comment>
<name>A0A432WSH1_9GAMM</name>
<dbReference type="Gene3D" id="3.40.30.10">
    <property type="entry name" value="Glutaredoxin"/>
    <property type="match status" value="1"/>
</dbReference>
<dbReference type="Proteomes" id="UP000286934">
    <property type="component" value="Unassembled WGS sequence"/>
</dbReference>
<comment type="function">
    <text evidence="1">Required for disulfide bond formation in some periplasmic proteins. Acts by transferring its disulfide bond to other proteins and is reduced in the process.</text>
</comment>
<proteinExistence type="inferred from homology"/>